<feature type="compositionally biased region" description="Basic and acidic residues" evidence="1">
    <location>
        <begin position="62"/>
        <end position="79"/>
    </location>
</feature>
<name>A0A4C1TJ07_EUMVA</name>
<dbReference type="Proteomes" id="UP000299102">
    <property type="component" value="Unassembled WGS sequence"/>
</dbReference>
<reference evidence="2 3" key="1">
    <citation type="journal article" date="2019" name="Commun. Biol.">
        <title>The bagworm genome reveals a unique fibroin gene that provides high tensile strength.</title>
        <authorList>
            <person name="Kono N."/>
            <person name="Nakamura H."/>
            <person name="Ohtoshi R."/>
            <person name="Tomita M."/>
            <person name="Numata K."/>
            <person name="Arakawa K."/>
        </authorList>
    </citation>
    <scope>NUCLEOTIDE SEQUENCE [LARGE SCALE GENOMIC DNA]</scope>
</reference>
<gene>
    <name evidence="2" type="ORF">EVAR_7771_1</name>
</gene>
<proteinExistence type="predicted"/>
<feature type="region of interest" description="Disordered" evidence="1">
    <location>
        <begin position="48"/>
        <end position="88"/>
    </location>
</feature>
<organism evidence="2 3">
    <name type="scientific">Eumeta variegata</name>
    <name type="common">Bagworm moth</name>
    <name type="synonym">Eumeta japonica</name>
    <dbReference type="NCBI Taxonomy" id="151549"/>
    <lineage>
        <taxon>Eukaryota</taxon>
        <taxon>Metazoa</taxon>
        <taxon>Ecdysozoa</taxon>
        <taxon>Arthropoda</taxon>
        <taxon>Hexapoda</taxon>
        <taxon>Insecta</taxon>
        <taxon>Pterygota</taxon>
        <taxon>Neoptera</taxon>
        <taxon>Endopterygota</taxon>
        <taxon>Lepidoptera</taxon>
        <taxon>Glossata</taxon>
        <taxon>Ditrysia</taxon>
        <taxon>Tineoidea</taxon>
        <taxon>Psychidae</taxon>
        <taxon>Oiketicinae</taxon>
        <taxon>Eumeta</taxon>
    </lineage>
</organism>
<dbReference type="EMBL" id="BGZK01000064">
    <property type="protein sequence ID" value="GBP14492.1"/>
    <property type="molecule type" value="Genomic_DNA"/>
</dbReference>
<protein>
    <submittedName>
        <fullName evidence="2">Uncharacterized protein</fullName>
    </submittedName>
</protein>
<accession>A0A4C1TJ07</accession>
<keyword evidence="3" id="KW-1185">Reference proteome</keyword>
<dbReference type="AlphaFoldDB" id="A0A4C1TJ07"/>
<evidence type="ECO:0000256" key="1">
    <source>
        <dbReference type="SAM" id="MobiDB-lite"/>
    </source>
</evidence>
<comment type="caution">
    <text evidence="2">The sequence shown here is derived from an EMBL/GenBank/DDBJ whole genome shotgun (WGS) entry which is preliminary data.</text>
</comment>
<evidence type="ECO:0000313" key="3">
    <source>
        <dbReference type="Proteomes" id="UP000299102"/>
    </source>
</evidence>
<sequence>MDSVKLKVVLTKHRYFDLLRVFEVYCSSPIFPDQPDTVSDSEMKVEINSNREFTKRSAANHPLEESDSERSDNPKDKLPTQKMPSQRA</sequence>
<evidence type="ECO:0000313" key="2">
    <source>
        <dbReference type="EMBL" id="GBP14492.1"/>
    </source>
</evidence>